<evidence type="ECO:0000313" key="1">
    <source>
        <dbReference type="EMBL" id="PRQ10052.1"/>
    </source>
</evidence>
<protein>
    <submittedName>
        <fullName evidence="1">Uncharacterized protein</fullName>
    </submittedName>
</protein>
<gene>
    <name evidence="1" type="ORF">ENSA7_02580</name>
</gene>
<sequence>MKRLASAGWLLAAACTPEPEPEPKPPPLIDAVIESGYPSLDGPCRGPISEPTHLVVTSTDFNTGAVGLVDLQTREVVPDLALASSDAVPIVDAGRVFVINRFGFDYIDELDPHDRLALIHEWPIQAATPANQDAPANPHALALDPAGRAWVSLHGAPELQRFAFPTLQAAQVHAELAVDLSSFADADGIPELSRIIGCGTHLFVSAERIDRELWIPAAQTVLIPIRPGAEPALFEFDADQPGPDAIRLLGVGIGPWRLDPGDSQGHVILLLNSGLERIDLASGTSEWVVPQQLFEAADYERLQLSGFDLDSSGRAWISAASPDFASFRLLRVDLSGPEPALVTEVEGLESVTGALEIVGDQAWFADTTIGASGLRVFDLSQSPVVELPESPLAVGLPPMSLAPLSL</sequence>
<reference evidence="1 2" key="1">
    <citation type="submission" date="2018-03" db="EMBL/GenBank/DDBJ databases">
        <title>Draft Genome Sequences of the Obligatory Marine Myxobacteria Enhygromyxa salina SWB007.</title>
        <authorList>
            <person name="Poehlein A."/>
            <person name="Moghaddam J.A."/>
            <person name="Harms H."/>
            <person name="Alanjari M."/>
            <person name="Koenig G.M."/>
            <person name="Daniel R."/>
            <person name="Schaeberle T.F."/>
        </authorList>
    </citation>
    <scope>NUCLEOTIDE SEQUENCE [LARGE SCALE GENOMIC DNA]</scope>
    <source>
        <strain evidence="1 2">SWB007</strain>
    </source>
</reference>
<proteinExistence type="predicted"/>
<dbReference type="PROSITE" id="PS51257">
    <property type="entry name" value="PROKAR_LIPOPROTEIN"/>
    <property type="match status" value="1"/>
</dbReference>
<dbReference type="SUPFAM" id="SSF75011">
    <property type="entry name" value="3-carboxy-cis,cis-mucoante lactonizing enzyme"/>
    <property type="match status" value="1"/>
</dbReference>
<dbReference type="EMBL" id="PVNL01000004">
    <property type="protein sequence ID" value="PRQ10052.1"/>
    <property type="molecule type" value="Genomic_DNA"/>
</dbReference>
<evidence type="ECO:0000313" key="2">
    <source>
        <dbReference type="Proteomes" id="UP000238823"/>
    </source>
</evidence>
<dbReference type="OrthoDB" id="5419342at2"/>
<dbReference type="RefSeq" id="WP_106087359.1">
    <property type="nucleotide sequence ID" value="NZ_PVNL01000004.1"/>
</dbReference>
<dbReference type="AlphaFoldDB" id="A0A2S9YYA0"/>
<dbReference type="Proteomes" id="UP000238823">
    <property type="component" value="Unassembled WGS sequence"/>
</dbReference>
<comment type="caution">
    <text evidence="1">The sequence shown here is derived from an EMBL/GenBank/DDBJ whole genome shotgun (WGS) entry which is preliminary data.</text>
</comment>
<name>A0A2S9YYA0_9BACT</name>
<accession>A0A2S9YYA0</accession>
<organism evidence="1 2">
    <name type="scientific">Enhygromyxa salina</name>
    <dbReference type="NCBI Taxonomy" id="215803"/>
    <lineage>
        <taxon>Bacteria</taxon>
        <taxon>Pseudomonadati</taxon>
        <taxon>Myxococcota</taxon>
        <taxon>Polyangia</taxon>
        <taxon>Nannocystales</taxon>
        <taxon>Nannocystaceae</taxon>
        <taxon>Enhygromyxa</taxon>
    </lineage>
</organism>